<dbReference type="SMART" id="SM00382">
    <property type="entry name" value="AAA"/>
    <property type="match status" value="1"/>
</dbReference>
<gene>
    <name evidence="8" type="ORF">HNR09_001859</name>
</gene>
<dbReference type="Pfam" id="PF00005">
    <property type="entry name" value="ABC_tran"/>
    <property type="match status" value="1"/>
</dbReference>
<evidence type="ECO:0000256" key="6">
    <source>
        <dbReference type="ARBA" id="ARBA00023136"/>
    </source>
</evidence>
<keyword evidence="5" id="KW-1278">Translocase</keyword>
<accession>A0A7Z0GP18</accession>
<dbReference type="InterPro" id="IPR050086">
    <property type="entry name" value="MetN_ABC_transporter-like"/>
</dbReference>
<dbReference type="InterPro" id="IPR017871">
    <property type="entry name" value="ABC_transporter-like_CS"/>
</dbReference>
<dbReference type="Proteomes" id="UP000535437">
    <property type="component" value="Unassembled WGS sequence"/>
</dbReference>
<evidence type="ECO:0000256" key="5">
    <source>
        <dbReference type="ARBA" id="ARBA00022967"/>
    </source>
</evidence>
<dbReference type="InterPro" id="IPR012693">
    <property type="entry name" value="ABC_transpr_PhnC"/>
</dbReference>
<dbReference type="InterPro" id="IPR003439">
    <property type="entry name" value="ABC_transporter-like_ATP-bd"/>
</dbReference>
<protein>
    <submittedName>
        <fullName evidence="8">Phosphonate transport system ATP-binding protein</fullName>
    </submittedName>
</protein>
<dbReference type="EMBL" id="JACCFY010000001">
    <property type="protein sequence ID" value="NYJ78448.1"/>
    <property type="molecule type" value="Genomic_DNA"/>
</dbReference>
<dbReference type="CDD" id="cd03256">
    <property type="entry name" value="ABC_PhnC_transporter"/>
    <property type="match status" value="1"/>
</dbReference>
<dbReference type="GO" id="GO:0016887">
    <property type="term" value="F:ATP hydrolysis activity"/>
    <property type="evidence" value="ECO:0007669"/>
    <property type="project" value="InterPro"/>
</dbReference>
<keyword evidence="1" id="KW-0813">Transport</keyword>
<dbReference type="InterPro" id="IPR003593">
    <property type="entry name" value="AAA+_ATPase"/>
</dbReference>
<name>A0A7Z0GP18_9MICC</name>
<dbReference type="InterPro" id="IPR027417">
    <property type="entry name" value="P-loop_NTPase"/>
</dbReference>
<feature type="domain" description="ABC transporter" evidence="7">
    <location>
        <begin position="20"/>
        <end position="265"/>
    </location>
</feature>
<keyword evidence="6" id="KW-0472">Membrane</keyword>
<evidence type="ECO:0000259" key="7">
    <source>
        <dbReference type="PROSITE" id="PS50893"/>
    </source>
</evidence>
<evidence type="ECO:0000256" key="1">
    <source>
        <dbReference type="ARBA" id="ARBA00022448"/>
    </source>
</evidence>
<dbReference type="PROSITE" id="PS00211">
    <property type="entry name" value="ABC_TRANSPORTER_1"/>
    <property type="match status" value="1"/>
</dbReference>
<dbReference type="GO" id="GO:0016020">
    <property type="term" value="C:membrane"/>
    <property type="evidence" value="ECO:0007669"/>
    <property type="project" value="InterPro"/>
</dbReference>
<keyword evidence="3" id="KW-0547">Nucleotide-binding</keyword>
<dbReference type="PROSITE" id="PS50893">
    <property type="entry name" value="ABC_TRANSPORTER_2"/>
    <property type="match status" value="1"/>
</dbReference>
<evidence type="ECO:0000313" key="8">
    <source>
        <dbReference type="EMBL" id="NYJ78448.1"/>
    </source>
</evidence>
<evidence type="ECO:0000256" key="2">
    <source>
        <dbReference type="ARBA" id="ARBA00022475"/>
    </source>
</evidence>
<evidence type="ECO:0000256" key="3">
    <source>
        <dbReference type="ARBA" id="ARBA00022741"/>
    </source>
</evidence>
<reference evidence="8 9" key="1">
    <citation type="submission" date="2020-07" db="EMBL/GenBank/DDBJ databases">
        <title>Sequencing the genomes of 1000 actinobacteria strains.</title>
        <authorList>
            <person name="Klenk H.-P."/>
        </authorList>
    </citation>
    <scope>NUCLEOTIDE SEQUENCE [LARGE SCALE GENOMIC DNA]</scope>
    <source>
        <strain evidence="8 9">DSM 15475</strain>
    </source>
</reference>
<proteinExistence type="predicted"/>
<sequence length="293" mass="31529">MSSHQLPAPRSAPARPGQAVRVSGLVKEFATGTRALDGVDLEISAGETVVLLGANGSGKSTLLKCLTRLVEPTEGTLHLLGRDVRAAGRAELSGLRREVGVVFQHINLVDQLSVLTNVVHGALGREHSPRTWFAMTARAELREEAMEALGRVGLAHVAGRRAEQLSGGQRQRVAVARMLMQRPRMVLADEPVAALDPRAGRAVMDLLWEIAEERRLTLVCTLHQLPLARDYARRVVALRAGRVELDADIAVLADTELDGLYAAEREDEGLAGDLGTRTAAHRATGAHREAVDA</sequence>
<dbReference type="SUPFAM" id="SSF52540">
    <property type="entry name" value="P-loop containing nucleoside triphosphate hydrolases"/>
    <property type="match status" value="1"/>
</dbReference>
<keyword evidence="9" id="KW-1185">Reference proteome</keyword>
<dbReference type="Gene3D" id="3.40.50.300">
    <property type="entry name" value="P-loop containing nucleotide triphosphate hydrolases"/>
    <property type="match status" value="1"/>
</dbReference>
<dbReference type="GO" id="GO:0015416">
    <property type="term" value="F:ABC-type phosphonate transporter activity"/>
    <property type="evidence" value="ECO:0007669"/>
    <property type="project" value="InterPro"/>
</dbReference>
<keyword evidence="2" id="KW-1003">Cell membrane</keyword>
<comment type="caution">
    <text evidence="8">The sequence shown here is derived from an EMBL/GenBank/DDBJ whole genome shotgun (WGS) entry which is preliminary data.</text>
</comment>
<dbReference type="GO" id="GO:0005524">
    <property type="term" value="F:ATP binding"/>
    <property type="evidence" value="ECO:0007669"/>
    <property type="project" value="UniProtKB-KW"/>
</dbReference>
<organism evidence="8 9">
    <name type="scientific">Nesterenkonia xinjiangensis</name>
    <dbReference type="NCBI Taxonomy" id="225327"/>
    <lineage>
        <taxon>Bacteria</taxon>
        <taxon>Bacillati</taxon>
        <taxon>Actinomycetota</taxon>
        <taxon>Actinomycetes</taxon>
        <taxon>Micrococcales</taxon>
        <taxon>Micrococcaceae</taxon>
        <taxon>Nesterenkonia</taxon>
    </lineage>
</organism>
<dbReference type="AlphaFoldDB" id="A0A7Z0GP18"/>
<keyword evidence="4 8" id="KW-0067">ATP-binding</keyword>
<evidence type="ECO:0000313" key="9">
    <source>
        <dbReference type="Proteomes" id="UP000535437"/>
    </source>
</evidence>
<dbReference type="PANTHER" id="PTHR43166">
    <property type="entry name" value="AMINO ACID IMPORT ATP-BINDING PROTEIN"/>
    <property type="match status" value="1"/>
</dbReference>
<evidence type="ECO:0000256" key="4">
    <source>
        <dbReference type="ARBA" id="ARBA00022840"/>
    </source>
</evidence>